<dbReference type="Pfam" id="PF00107">
    <property type="entry name" value="ADH_zinc_N"/>
    <property type="match status" value="1"/>
</dbReference>
<comment type="caution">
    <text evidence="7">The sequence shown here is derived from an EMBL/GenBank/DDBJ whole genome shotgun (WGS) entry which is preliminary data.</text>
</comment>
<dbReference type="RefSeq" id="WP_142554246.1">
    <property type="nucleotide sequence ID" value="NZ_VIFX01000032.1"/>
</dbReference>
<dbReference type="CDD" id="cd08233">
    <property type="entry name" value="butanediol_DH_like"/>
    <property type="match status" value="1"/>
</dbReference>
<dbReference type="InterPro" id="IPR011032">
    <property type="entry name" value="GroES-like_sf"/>
</dbReference>
<gene>
    <name evidence="7" type="ORF">D8S82_22610</name>
</gene>
<reference evidence="7 8" key="1">
    <citation type="submission" date="2018-10" db="EMBL/GenBank/DDBJ databases">
        <title>Draft genome of Mycobacterium hodleri strain B.</title>
        <authorList>
            <person name="Amande T.J."/>
            <person name="Mcgenity T.J."/>
        </authorList>
    </citation>
    <scope>NUCLEOTIDE SEQUENCE [LARGE SCALE GENOMIC DNA]</scope>
    <source>
        <strain evidence="7 8">B</strain>
    </source>
</reference>
<comment type="cofactor">
    <cofactor evidence="1 5">
        <name>Zn(2+)</name>
        <dbReference type="ChEBI" id="CHEBI:29105"/>
    </cofactor>
</comment>
<sequence length="347" mass="35152">MKAVRYYGVGDIRIEDLPDPVAGPGQVVVRVAHNGICGTDLHEYFAAPTLIPTSAHPLTGVSVPITLGHEFAGTVVEAGPGVTRCAVGDRGAVRPTLSCGTCVACRSGAFNLCRKLALCGLSATSGGLSEYAVVDANQIHVLPAGVSLELGALVEPMAVAYHAVRKSGAGPGDVVVVSGLGPIGIGMWFALRSLGLTKVVLSDPAESRRARAAALGGEHVIDPTVDDLASLVTDLSDGDGAAAVFDAAGVGAAVLGGLQVLAPSGRVVVVGLHESAFPLQPLGIVLGELSIMGSAVYLDDDFRSVIQAMAAGNYSTEGWVEHAPIDGIAGALDDLRNGLGTKVLIDV</sequence>
<organism evidence="7 8">
    <name type="scientific">Mycolicibacterium hodleri</name>
    <dbReference type="NCBI Taxonomy" id="49897"/>
    <lineage>
        <taxon>Bacteria</taxon>
        <taxon>Bacillati</taxon>
        <taxon>Actinomycetota</taxon>
        <taxon>Actinomycetes</taxon>
        <taxon>Mycobacteriales</taxon>
        <taxon>Mycobacteriaceae</taxon>
        <taxon>Mycolicibacterium</taxon>
    </lineage>
</organism>
<name>A0A544VWH2_9MYCO</name>
<dbReference type="EMBL" id="VIFX01000032">
    <property type="protein sequence ID" value="TQR84334.1"/>
    <property type="molecule type" value="Genomic_DNA"/>
</dbReference>
<keyword evidence="2 5" id="KW-0479">Metal-binding</keyword>
<keyword evidence="4" id="KW-0560">Oxidoreductase</keyword>
<dbReference type="InterPro" id="IPR002328">
    <property type="entry name" value="ADH_Zn_CS"/>
</dbReference>
<dbReference type="Proteomes" id="UP000315759">
    <property type="component" value="Unassembled WGS sequence"/>
</dbReference>
<keyword evidence="8" id="KW-1185">Reference proteome</keyword>
<accession>A0A544VWH2</accession>
<evidence type="ECO:0000256" key="5">
    <source>
        <dbReference type="RuleBase" id="RU361277"/>
    </source>
</evidence>
<dbReference type="Gene3D" id="3.90.180.10">
    <property type="entry name" value="Medium-chain alcohol dehydrogenases, catalytic domain"/>
    <property type="match status" value="1"/>
</dbReference>
<feature type="domain" description="Enoyl reductase (ER)" evidence="6">
    <location>
        <begin position="8"/>
        <end position="345"/>
    </location>
</feature>
<dbReference type="PROSITE" id="PS00059">
    <property type="entry name" value="ADH_ZINC"/>
    <property type="match status" value="1"/>
</dbReference>
<dbReference type="InterPro" id="IPR013149">
    <property type="entry name" value="ADH-like_C"/>
</dbReference>
<dbReference type="PANTHER" id="PTHR43401:SF2">
    <property type="entry name" value="L-THREONINE 3-DEHYDROGENASE"/>
    <property type="match status" value="1"/>
</dbReference>
<dbReference type="Pfam" id="PF08240">
    <property type="entry name" value="ADH_N"/>
    <property type="match status" value="1"/>
</dbReference>
<protein>
    <submittedName>
        <fullName evidence="7">2,3-butanediol dehydrogenase</fullName>
    </submittedName>
</protein>
<comment type="similarity">
    <text evidence="5">Belongs to the zinc-containing alcohol dehydrogenase family.</text>
</comment>
<evidence type="ECO:0000313" key="7">
    <source>
        <dbReference type="EMBL" id="TQR84334.1"/>
    </source>
</evidence>
<evidence type="ECO:0000313" key="8">
    <source>
        <dbReference type="Proteomes" id="UP000315759"/>
    </source>
</evidence>
<dbReference type="InterPro" id="IPR036291">
    <property type="entry name" value="NAD(P)-bd_dom_sf"/>
</dbReference>
<dbReference type="InterPro" id="IPR013154">
    <property type="entry name" value="ADH-like_N"/>
</dbReference>
<evidence type="ECO:0000256" key="3">
    <source>
        <dbReference type="ARBA" id="ARBA00022833"/>
    </source>
</evidence>
<evidence type="ECO:0000259" key="6">
    <source>
        <dbReference type="SMART" id="SM00829"/>
    </source>
</evidence>
<dbReference type="SUPFAM" id="SSF50129">
    <property type="entry name" value="GroES-like"/>
    <property type="match status" value="1"/>
</dbReference>
<dbReference type="SUPFAM" id="SSF51735">
    <property type="entry name" value="NAD(P)-binding Rossmann-fold domains"/>
    <property type="match status" value="1"/>
</dbReference>
<evidence type="ECO:0000256" key="2">
    <source>
        <dbReference type="ARBA" id="ARBA00022723"/>
    </source>
</evidence>
<dbReference type="Gene3D" id="3.40.50.720">
    <property type="entry name" value="NAD(P)-binding Rossmann-like Domain"/>
    <property type="match status" value="1"/>
</dbReference>
<dbReference type="PANTHER" id="PTHR43401">
    <property type="entry name" value="L-THREONINE 3-DEHYDROGENASE"/>
    <property type="match status" value="1"/>
</dbReference>
<dbReference type="SMART" id="SM00829">
    <property type="entry name" value="PKS_ER"/>
    <property type="match status" value="1"/>
</dbReference>
<evidence type="ECO:0000256" key="4">
    <source>
        <dbReference type="ARBA" id="ARBA00023002"/>
    </source>
</evidence>
<evidence type="ECO:0000256" key="1">
    <source>
        <dbReference type="ARBA" id="ARBA00001947"/>
    </source>
</evidence>
<dbReference type="GO" id="GO:0008270">
    <property type="term" value="F:zinc ion binding"/>
    <property type="evidence" value="ECO:0007669"/>
    <property type="project" value="InterPro"/>
</dbReference>
<dbReference type="InterPro" id="IPR020843">
    <property type="entry name" value="ER"/>
</dbReference>
<dbReference type="GO" id="GO:0016491">
    <property type="term" value="F:oxidoreductase activity"/>
    <property type="evidence" value="ECO:0007669"/>
    <property type="project" value="UniProtKB-KW"/>
</dbReference>
<proteinExistence type="inferred from homology"/>
<keyword evidence="3 5" id="KW-0862">Zinc</keyword>
<dbReference type="AlphaFoldDB" id="A0A544VWH2"/>
<dbReference type="InterPro" id="IPR050129">
    <property type="entry name" value="Zn_alcohol_dh"/>
</dbReference>